<keyword evidence="1" id="KW-0472">Membrane</keyword>
<accession>A0A1I5HIV1</accession>
<feature type="transmembrane region" description="Helical" evidence="1">
    <location>
        <begin position="7"/>
        <end position="26"/>
    </location>
</feature>
<dbReference type="EMBL" id="FOWD01000030">
    <property type="protein sequence ID" value="SFO48187.1"/>
    <property type="molecule type" value="Genomic_DNA"/>
</dbReference>
<evidence type="ECO:0000313" key="3">
    <source>
        <dbReference type="Proteomes" id="UP000198806"/>
    </source>
</evidence>
<evidence type="ECO:0000313" key="2">
    <source>
        <dbReference type="EMBL" id="SFO48187.1"/>
    </source>
</evidence>
<organism evidence="2 3">
    <name type="scientific">Anaerocolumna aminovalerica</name>
    <dbReference type="NCBI Taxonomy" id="1527"/>
    <lineage>
        <taxon>Bacteria</taxon>
        <taxon>Bacillati</taxon>
        <taxon>Bacillota</taxon>
        <taxon>Clostridia</taxon>
        <taxon>Lachnospirales</taxon>
        <taxon>Lachnospiraceae</taxon>
        <taxon>Anaerocolumna</taxon>
    </lineage>
</organism>
<dbReference type="Proteomes" id="UP000198806">
    <property type="component" value="Unassembled WGS sequence"/>
</dbReference>
<dbReference type="STRING" id="1527.SAMN04489757_13029"/>
<keyword evidence="3" id="KW-1185">Reference proteome</keyword>
<keyword evidence="1" id="KW-0812">Transmembrane</keyword>
<dbReference type="AlphaFoldDB" id="A0A1I5HIV1"/>
<gene>
    <name evidence="2" type="ORF">SAMN04489757_13029</name>
</gene>
<name>A0A1I5HIV1_9FIRM</name>
<dbReference type="RefSeq" id="WP_091687680.1">
    <property type="nucleotide sequence ID" value="NZ_BAABFM010000011.1"/>
</dbReference>
<reference evidence="2 3" key="1">
    <citation type="submission" date="2016-10" db="EMBL/GenBank/DDBJ databases">
        <authorList>
            <person name="de Groot N.N."/>
        </authorList>
    </citation>
    <scope>NUCLEOTIDE SEQUENCE [LARGE SCALE GENOMIC DNA]</scope>
    <source>
        <strain evidence="2 3">DSM 1283</strain>
    </source>
</reference>
<keyword evidence="1" id="KW-1133">Transmembrane helix</keyword>
<sequence>MKQRNTLLKITMCVLLLITVIIITEINSTFRNVDISTKAFGRTIYIAIAKEEAEPGIDNLNKVADKKQDMTETMNPEKGSYLNLGNRLPHKEVFDLGVFTTVLAIWLLLFITSLLIAKKNQLYVKIKEGSNKPD</sequence>
<protein>
    <submittedName>
        <fullName evidence="2">Uncharacterized protein</fullName>
    </submittedName>
</protein>
<feature type="transmembrane region" description="Helical" evidence="1">
    <location>
        <begin position="96"/>
        <end position="117"/>
    </location>
</feature>
<evidence type="ECO:0000256" key="1">
    <source>
        <dbReference type="SAM" id="Phobius"/>
    </source>
</evidence>
<proteinExistence type="predicted"/>